<dbReference type="RefSeq" id="WP_326123538.1">
    <property type="nucleotide sequence ID" value="NZ_JARSFG010000015.1"/>
</dbReference>
<comment type="caution">
    <text evidence="6">The sequence shown here is derived from an EMBL/GenBank/DDBJ whole genome shotgun (WGS) entry which is preliminary data.</text>
</comment>
<dbReference type="GO" id="GO:0003700">
    <property type="term" value="F:DNA-binding transcription factor activity"/>
    <property type="evidence" value="ECO:0007669"/>
    <property type="project" value="InterPro"/>
</dbReference>
<evidence type="ECO:0000256" key="2">
    <source>
        <dbReference type="ARBA" id="ARBA00023125"/>
    </source>
</evidence>
<keyword evidence="2" id="KW-0238">DNA-binding</keyword>
<gene>
    <name evidence="6" type="ORF">P9B03_11150</name>
</gene>
<dbReference type="PANTHER" id="PTHR43280:SF28">
    <property type="entry name" value="HTH-TYPE TRANSCRIPTIONAL ACTIVATOR RHAS"/>
    <property type="match status" value="1"/>
</dbReference>
<keyword evidence="7" id="KW-1185">Reference proteome</keyword>
<dbReference type="InterPro" id="IPR020449">
    <property type="entry name" value="Tscrpt_reg_AraC-type_HTH"/>
</dbReference>
<dbReference type="InterPro" id="IPR002491">
    <property type="entry name" value="ABC_transptr_periplasmic_BD"/>
</dbReference>
<evidence type="ECO:0000313" key="6">
    <source>
        <dbReference type="EMBL" id="MEC1179041.1"/>
    </source>
</evidence>
<feature type="domain" description="HTH araC/xylS-type" evidence="4">
    <location>
        <begin position="170"/>
        <end position="268"/>
    </location>
</feature>
<dbReference type="PROSITE" id="PS00041">
    <property type="entry name" value="HTH_ARAC_FAMILY_1"/>
    <property type="match status" value="1"/>
</dbReference>
<accession>A0AAW9NV20</accession>
<evidence type="ECO:0000259" key="5">
    <source>
        <dbReference type="PROSITE" id="PS50983"/>
    </source>
</evidence>
<evidence type="ECO:0000256" key="1">
    <source>
        <dbReference type="ARBA" id="ARBA00023015"/>
    </source>
</evidence>
<dbReference type="AlphaFoldDB" id="A0AAW9NV20"/>
<organism evidence="6 7">
    <name type="scientific">Metasolibacillus meyeri</name>
    <dbReference type="NCBI Taxonomy" id="1071052"/>
    <lineage>
        <taxon>Bacteria</taxon>
        <taxon>Bacillati</taxon>
        <taxon>Bacillota</taxon>
        <taxon>Bacilli</taxon>
        <taxon>Bacillales</taxon>
        <taxon>Caryophanaceae</taxon>
        <taxon>Metasolibacillus</taxon>
    </lineage>
</organism>
<proteinExistence type="predicted"/>
<reference evidence="6 7" key="1">
    <citation type="submission" date="2023-03" db="EMBL/GenBank/DDBJ databases">
        <title>Bacillus Genome Sequencing.</title>
        <authorList>
            <person name="Dunlap C."/>
        </authorList>
    </citation>
    <scope>NUCLEOTIDE SEQUENCE [LARGE SCALE GENOMIC DNA]</scope>
    <source>
        <strain evidence="6 7">B-59205</strain>
    </source>
</reference>
<dbReference type="SUPFAM" id="SSF53807">
    <property type="entry name" value="Helical backbone' metal receptor"/>
    <property type="match status" value="1"/>
</dbReference>
<keyword evidence="1" id="KW-0805">Transcription regulation</keyword>
<dbReference type="SUPFAM" id="SSF46689">
    <property type="entry name" value="Homeodomain-like"/>
    <property type="match status" value="2"/>
</dbReference>
<dbReference type="SMART" id="SM00342">
    <property type="entry name" value="HTH_ARAC"/>
    <property type="match status" value="1"/>
</dbReference>
<name>A0AAW9NV20_9BACL</name>
<dbReference type="Pfam" id="PF12833">
    <property type="entry name" value="HTH_18"/>
    <property type="match status" value="1"/>
</dbReference>
<protein>
    <submittedName>
        <fullName evidence="6">Helix-turn-helix domain-containing protein</fullName>
    </submittedName>
</protein>
<dbReference type="Proteomes" id="UP001344888">
    <property type="component" value="Unassembled WGS sequence"/>
</dbReference>
<dbReference type="Gene3D" id="1.10.10.60">
    <property type="entry name" value="Homeodomain-like"/>
    <property type="match status" value="2"/>
</dbReference>
<evidence type="ECO:0000313" key="7">
    <source>
        <dbReference type="Proteomes" id="UP001344888"/>
    </source>
</evidence>
<dbReference type="PROSITE" id="PS01124">
    <property type="entry name" value="HTH_ARAC_FAMILY_2"/>
    <property type="match status" value="1"/>
</dbReference>
<sequence length="552" mass="63861">MLMKKQRKSIQTNCYLTQMTAFSLNEQEIFEYGEANFNCLIIILKGSLKCSYIEDIILNKGDSVILTCDHSLRLKSEEKQVKGYILEYQTNEHHAVYDKPNDCETIHGKPIQIKPFSHLVIQLEKLYENVDNPALQTQLTNQISFLQLLEKVLHAVSSSCELGDAVSLVNKSIDYIHSNYMKKLTVEQLAQNANVSVRQYLRIFKKITAATPVAYINQYRIYRAQELLLQKDDSVQKIALDVGFDDVNYFNRIFKQKVGCAPKEYIRLKHKNPRIVTIHYTGELLALGIVPIADLKTTLMQVYQLPEGINQVGEMTCDIEKIKELNPDIVILSDAIECDVKEQIEKFVPLIVIPWDMDPITRLQQIAKVMGKTVEASHYISTYEQKRKEMKLWCSQQNFQAQSTTILRLDEGKVWIHAARFFPLFYEVLSLKPSQLMLETTESEKRLRRYDVPFHQLSAIESDRIYIVLGIERQFSAWLKQLICLKEWQQLRAVKNDEVYILRQQGLANSIYNQQNQLKELPIILSGQAQAEDEGLLIGKLSMLQNVLENYL</sequence>
<dbReference type="GO" id="GO:0043565">
    <property type="term" value="F:sequence-specific DNA binding"/>
    <property type="evidence" value="ECO:0007669"/>
    <property type="project" value="InterPro"/>
</dbReference>
<dbReference type="EMBL" id="JARSFG010000015">
    <property type="protein sequence ID" value="MEC1179041.1"/>
    <property type="molecule type" value="Genomic_DNA"/>
</dbReference>
<dbReference type="InterPro" id="IPR009057">
    <property type="entry name" value="Homeodomain-like_sf"/>
</dbReference>
<dbReference type="PANTHER" id="PTHR43280">
    <property type="entry name" value="ARAC-FAMILY TRANSCRIPTIONAL REGULATOR"/>
    <property type="match status" value="1"/>
</dbReference>
<dbReference type="PROSITE" id="PS50983">
    <property type="entry name" value="FE_B12_PBP"/>
    <property type="match status" value="1"/>
</dbReference>
<dbReference type="InterPro" id="IPR018060">
    <property type="entry name" value="HTH_AraC"/>
</dbReference>
<evidence type="ECO:0000256" key="3">
    <source>
        <dbReference type="ARBA" id="ARBA00023163"/>
    </source>
</evidence>
<feature type="domain" description="Fe/B12 periplasmic-binding" evidence="5">
    <location>
        <begin position="272"/>
        <end position="529"/>
    </location>
</feature>
<dbReference type="InterPro" id="IPR018062">
    <property type="entry name" value="HTH_AraC-typ_CS"/>
</dbReference>
<dbReference type="Gene3D" id="3.40.50.1980">
    <property type="entry name" value="Nitrogenase molybdenum iron protein domain"/>
    <property type="match status" value="2"/>
</dbReference>
<evidence type="ECO:0000259" key="4">
    <source>
        <dbReference type="PROSITE" id="PS01124"/>
    </source>
</evidence>
<keyword evidence="3" id="KW-0804">Transcription</keyword>
<dbReference type="PRINTS" id="PR00032">
    <property type="entry name" value="HTHARAC"/>
</dbReference>